<comment type="caution">
    <text evidence="4">The sequence shown here is derived from an EMBL/GenBank/DDBJ whole genome shotgun (WGS) entry which is preliminary data.</text>
</comment>
<reference evidence="4 5" key="1">
    <citation type="journal article" date="2016" name="Nat. Commun.">
        <title>Thousands of microbial genomes shed light on interconnected biogeochemical processes in an aquifer system.</title>
        <authorList>
            <person name="Anantharaman K."/>
            <person name="Brown C.T."/>
            <person name="Hug L.A."/>
            <person name="Sharon I."/>
            <person name="Castelle C.J."/>
            <person name="Probst A.J."/>
            <person name="Thomas B.C."/>
            <person name="Singh A."/>
            <person name="Wilkins M.J."/>
            <person name="Karaoz U."/>
            <person name="Brodie E.L."/>
            <person name="Williams K.H."/>
            <person name="Hubbard S.S."/>
            <person name="Banfield J.F."/>
        </authorList>
    </citation>
    <scope>NUCLEOTIDE SEQUENCE [LARGE SCALE GENOMIC DNA]</scope>
</reference>
<proteinExistence type="predicted"/>
<gene>
    <name evidence="4" type="ORF">A2519_06405</name>
</gene>
<dbReference type="InterPro" id="IPR008928">
    <property type="entry name" value="6-hairpin_glycosidase_sf"/>
</dbReference>
<dbReference type="Proteomes" id="UP000179243">
    <property type="component" value="Unassembled WGS sequence"/>
</dbReference>
<dbReference type="Pfam" id="PF17167">
    <property type="entry name" value="Glyco_hydro_94"/>
    <property type="match status" value="1"/>
</dbReference>
<dbReference type="PANTHER" id="PTHR37469">
    <property type="entry name" value="CELLOBIONIC ACID PHOSPHORYLASE-RELATED"/>
    <property type="match status" value="1"/>
</dbReference>
<feature type="domain" description="Glycosyl hydrolase 94 catalytic" evidence="3">
    <location>
        <begin position="403"/>
        <end position="818"/>
    </location>
</feature>
<dbReference type="InterPro" id="IPR033432">
    <property type="entry name" value="GH94_catalytic"/>
</dbReference>
<protein>
    <recommendedName>
        <fullName evidence="3">Glycosyl hydrolase 94 catalytic domain-containing protein</fullName>
    </recommendedName>
</protein>
<evidence type="ECO:0000259" key="3">
    <source>
        <dbReference type="Pfam" id="PF17167"/>
    </source>
</evidence>
<keyword evidence="2" id="KW-0808">Transferase</keyword>
<name>A0A1F7F8M1_UNCRA</name>
<evidence type="ECO:0000313" key="5">
    <source>
        <dbReference type="Proteomes" id="UP000179243"/>
    </source>
</evidence>
<dbReference type="AlphaFoldDB" id="A0A1F7F8M1"/>
<dbReference type="SUPFAM" id="SSF48208">
    <property type="entry name" value="Six-hairpin glycosidases"/>
    <property type="match status" value="1"/>
</dbReference>
<evidence type="ECO:0000256" key="2">
    <source>
        <dbReference type="ARBA" id="ARBA00022679"/>
    </source>
</evidence>
<keyword evidence="1" id="KW-0328">Glycosyltransferase</keyword>
<dbReference type="PANTHER" id="PTHR37469:SF2">
    <property type="entry name" value="CELLOBIONIC ACID PHOSPHORYLASE"/>
    <property type="match status" value="1"/>
</dbReference>
<evidence type="ECO:0000313" key="4">
    <source>
        <dbReference type="EMBL" id="OGK02973.1"/>
    </source>
</evidence>
<evidence type="ECO:0000256" key="1">
    <source>
        <dbReference type="ARBA" id="ARBA00022676"/>
    </source>
</evidence>
<dbReference type="GO" id="GO:0016757">
    <property type="term" value="F:glycosyltransferase activity"/>
    <property type="evidence" value="ECO:0007669"/>
    <property type="project" value="UniProtKB-KW"/>
</dbReference>
<dbReference type="EMBL" id="MFYX01000099">
    <property type="protein sequence ID" value="OGK02973.1"/>
    <property type="molecule type" value="Genomic_DNA"/>
</dbReference>
<accession>A0A1F7F8M1</accession>
<dbReference type="GO" id="GO:0005975">
    <property type="term" value="P:carbohydrate metabolic process"/>
    <property type="evidence" value="ECO:0007669"/>
    <property type="project" value="InterPro"/>
</dbReference>
<organism evidence="4 5">
    <name type="scientific">Candidatus Raymondbacteria bacterium RIFOXYD12_FULL_49_13</name>
    <dbReference type="NCBI Taxonomy" id="1817890"/>
    <lineage>
        <taxon>Bacteria</taxon>
        <taxon>Raymondiibacteriota</taxon>
    </lineage>
</organism>
<dbReference type="InterPro" id="IPR052047">
    <property type="entry name" value="GH94_Enzymes"/>
</dbReference>
<dbReference type="InterPro" id="IPR012341">
    <property type="entry name" value="6hp_glycosidase-like_sf"/>
</dbReference>
<dbReference type="Gene3D" id="1.50.10.10">
    <property type="match status" value="1"/>
</dbReference>
<sequence>MIKDAEYIFGLKIQDRVSKLGGYGPQGEVIYQSHPFGCPSVLVDSKGPATATFMSNGSVGFMVKLKDGMEVNVLDSHFDPVEKRERGVPSGNIWLDLSDKKQKRIVSLINPENNLNCPAQSIKIVKRGDPFRDMWYCSQFKNLWTAVRLFLVMTEAGPVLNREIYIKNTGKKPIKGLLWASYFLHGTQKFVYNKELWYDAGMPISDTDIIMTARVPYSPILQIKRLFSQCDGIKPSGATCDYAGFFGNTATSAAMPQAVLKGNFLKQGVGKKLTRFSTAAIGANRFTLSLNAGRNACVRQKLLYVADQKLMDTFKHNARYTQPAYSAMTKAFKNAANALIKSLSETNHATEKREAAGAHPNFEIALPHQKVAAHYANSVWTGVRELYENCRAHGAKLADGVELGTRDRGQDMWPMIKEDPVRVRSDLVHVFSFMYVTTEGGFGKNSPLTLVEKLHGMFPRQYPSHWFNRTKEVKNDNRPYTDSPVWLINALNMYIRETGDASILNETVKTIRLTDPEHPEISGIIGCDKEMKIVEVLFEIFACFERHANDAPLGCCQILYGDWCDPIDMFGTSEIGNPATRGKGRGVQIRLSAHVFLALVETIDTLINNDTSVLITFANRLRKNIIKAAWEDGANAGFISAIHETGYTLGSMRDRDFDRINRRDLTAQAFCLAMLNTKREYLDEIPGSNGMISKTLKTVDTLFYNKKLGLSLFTTPIANNEQAIKLAGRMGIVPSGCAENGEYHHAQAFMHLFRLGIDGQADTVWEQFKPIMSALRDESLAGPFETPCTSYVSDKEDPHFGKGMYFGLSGSTDWIIEIFHRIAGITFALHNKSIPAISIAPNLPEEMKETFILKRLVHAWTGKGYQKIPLTLTLARKGKGKKQTDRIIVINGIKLENPEVWNLTEFNKIEIAVHYFYA</sequence>